<accession>A0A564Z7W6</accession>
<gene>
    <name evidence="2" type="ORF">WMSIL1_LOCUS12703</name>
</gene>
<feature type="transmembrane region" description="Helical" evidence="1">
    <location>
        <begin position="25"/>
        <end position="51"/>
    </location>
</feature>
<organism evidence="2 3">
    <name type="scientific">Hymenolepis diminuta</name>
    <name type="common">Rat tapeworm</name>
    <dbReference type="NCBI Taxonomy" id="6216"/>
    <lineage>
        <taxon>Eukaryota</taxon>
        <taxon>Metazoa</taxon>
        <taxon>Spiralia</taxon>
        <taxon>Lophotrochozoa</taxon>
        <taxon>Platyhelminthes</taxon>
        <taxon>Cestoda</taxon>
        <taxon>Eucestoda</taxon>
        <taxon>Cyclophyllidea</taxon>
        <taxon>Hymenolepididae</taxon>
        <taxon>Hymenolepis</taxon>
    </lineage>
</organism>
<evidence type="ECO:0000313" key="2">
    <source>
        <dbReference type="EMBL" id="VUZ54874.1"/>
    </source>
</evidence>
<dbReference type="Proteomes" id="UP000321570">
    <property type="component" value="Unassembled WGS sequence"/>
</dbReference>
<keyword evidence="1" id="KW-0472">Membrane</keyword>
<protein>
    <submittedName>
        <fullName evidence="2">Uncharacterized protein</fullName>
    </submittedName>
</protein>
<keyword evidence="1" id="KW-0812">Transmembrane</keyword>
<dbReference type="EMBL" id="CABIJS010000666">
    <property type="protein sequence ID" value="VUZ54874.1"/>
    <property type="molecule type" value="Genomic_DNA"/>
</dbReference>
<evidence type="ECO:0000256" key="1">
    <source>
        <dbReference type="SAM" id="Phobius"/>
    </source>
</evidence>
<evidence type="ECO:0000313" key="3">
    <source>
        <dbReference type="Proteomes" id="UP000321570"/>
    </source>
</evidence>
<reference evidence="2 3" key="1">
    <citation type="submission" date="2019-07" db="EMBL/GenBank/DDBJ databases">
        <authorList>
            <person name="Jastrzebski P J."/>
            <person name="Paukszto L."/>
            <person name="Jastrzebski P J."/>
        </authorList>
    </citation>
    <scope>NUCLEOTIDE SEQUENCE [LARGE SCALE GENOMIC DNA]</scope>
    <source>
        <strain evidence="2 3">WMS-il1</strain>
    </source>
</reference>
<name>A0A564Z7W6_HYMDI</name>
<sequence length="54" mass="6117">MFSHGLTQMIHIKLSFFSHNNNARVLITASYASTASLLFLNTPPLYLIILFNPH</sequence>
<proteinExistence type="predicted"/>
<keyword evidence="1" id="KW-1133">Transmembrane helix</keyword>
<dbReference type="AlphaFoldDB" id="A0A564Z7W6"/>
<keyword evidence="3" id="KW-1185">Reference proteome</keyword>